<protein>
    <submittedName>
        <fullName evidence="2">Uncharacterized protein</fullName>
    </submittedName>
</protein>
<evidence type="ECO:0000313" key="2">
    <source>
        <dbReference type="EMBL" id="MBC2890022.1"/>
    </source>
</evidence>
<accession>A0A842JCP9</accession>
<dbReference type="RefSeq" id="WP_185905780.1">
    <property type="nucleotide sequence ID" value="NZ_JACMSE010000009.1"/>
</dbReference>
<gene>
    <name evidence="2" type="ORF">H7313_11825</name>
</gene>
<comment type="caution">
    <text evidence="2">The sequence shown here is derived from an EMBL/GenBank/DDBJ whole genome shotgun (WGS) entry which is preliminary data.</text>
</comment>
<evidence type="ECO:0000313" key="3">
    <source>
        <dbReference type="Proteomes" id="UP000587396"/>
    </source>
</evidence>
<keyword evidence="3" id="KW-1185">Reference proteome</keyword>
<dbReference type="Proteomes" id="UP000587396">
    <property type="component" value="Unassembled WGS sequence"/>
</dbReference>
<proteinExistence type="predicted"/>
<name>A0A842JCP9_9ACTN</name>
<reference evidence="2 3" key="1">
    <citation type="submission" date="2020-08" db="EMBL/GenBank/DDBJ databases">
        <authorList>
            <person name="Liu C."/>
            <person name="Sun Q."/>
        </authorList>
    </citation>
    <scope>NUCLEOTIDE SEQUENCE [LARGE SCALE GENOMIC DNA]</scope>
    <source>
        <strain evidence="2 3">N22</strain>
    </source>
</reference>
<dbReference type="EMBL" id="JACMSE010000009">
    <property type="protein sequence ID" value="MBC2890022.1"/>
    <property type="molecule type" value="Genomic_DNA"/>
</dbReference>
<feature type="region of interest" description="Disordered" evidence="1">
    <location>
        <begin position="54"/>
        <end position="75"/>
    </location>
</feature>
<dbReference type="AlphaFoldDB" id="A0A842JCP9"/>
<sequence>MDVLQLAHAGSVRALVRLVRGYPRPVVIADGAEEAAVVLSPAAFEAILLGGGEGPFTSPRGGAADPLRVRDAGAD</sequence>
<evidence type="ECO:0000256" key="1">
    <source>
        <dbReference type="SAM" id="MobiDB-lite"/>
    </source>
</evidence>
<organism evidence="2 3">
    <name type="scientific">Gordonibacter massiliensis</name>
    <name type="common">ex Traore et al. 2017</name>
    <dbReference type="NCBI Taxonomy" id="1841863"/>
    <lineage>
        <taxon>Bacteria</taxon>
        <taxon>Bacillati</taxon>
        <taxon>Actinomycetota</taxon>
        <taxon>Coriobacteriia</taxon>
        <taxon>Eggerthellales</taxon>
        <taxon>Eggerthellaceae</taxon>
        <taxon>Gordonibacter</taxon>
    </lineage>
</organism>